<dbReference type="OrthoDB" id="9811006at2"/>
<dbReference type="InterPro" id="IPR007372">
    <property type="entry name" value="Lipid/polyisoprenoid-bd_YceI"/>
</dbReference>
<dbReference type="AlphaFoldDB" id="A0A317E2A5"/>
<proteinExistence type="predicted"/>
<name>A0A317E2A5_9PROT</name>
<evidence type="ECO:0000313" key="3">
    <source>
        <dbReference type="Proteomes" id="UP000246077"/>
    </source>
</evidence>
<dbReference type="Proteomes" id="UP000246077">
    <property type="component" value="Unassembled WGS sequence"/>
</dbReference>
<dbReference type="Gene3D" id="2.40.128.110">
    <property type="entry name" value="Lipid/polyisoprenoid-binding, YceI-like"/>
    <property type="match status" value="1"/>
</dbReference>
<reference evidence="3" key="1">
    <citation type="submission" date="2018-05" db="EMBL/GenBank/DDBJ databases">
        <title>Zavarzinia sp. HR-AS.</title>
        <authorList>
            <person name="Lee Y."/>
            <person name="Jeon C.O."/>
        </authorList>
    </citation>
    <scope>NUCLEOTIDE SEQUENCE [LARGE SCALE GENOMIC DNA]</scope>
    <source>
        <strain evidence="3">DSM 1231</strain>
    </source>
</reference>
<dbReference type="PANTHER" id="PTHR34406">
    <property type="entry name" value="PROTEIN YCEI"/>
    <property type="match status" value="1"/>
</dbReference>
<accession>A0A317E2A5</accession>
<dbReference type="EMBL" id="QGLF01000003">
    <property type="protein sequence ID" value="PWR20742.1"/>
    <property type="molecule type" value="Genomic_DNA"/>
</dbReference>
<comment type="caution">
    <text evidence="2">The sequence shown here is derived from an EMBL/GenBank/DDBJ whole genome shotgun (WGS) entry which is preliminary data.</text>
</comment>
<evidence type="ECO:0000313" key="2">
    <source>
        <dbReference type="EMBL" id="PWR20742.1"/>
    </source>
</evidence>
<dbReference type="PANTHER" id="PTHR34406:SF1">
    <property type="entry name" value="PROTEIN YCEI"/>
    <property type="match status" value="1"/>
</dbReference>
<dbReference type="SMART" id="SM00867">
    <property type="entry name" value="YceI"/>
    <property type="match status" value="1"/>
</dbReference>
<dbReference type="Pfam" id="PF04264">
    <property type="entry name" value="YceI"/>
    <property type="match status" value="1"/>
</dbReference>
<gene>
    <name evidence="2" type="ORF">DKG75_12160</name>
</gene>
<feature type="domain" description="Lipid/polyisoprenoid-binding YceI-like" evidence="1">
    <location>
        <begin position="33"/>
        <end position="199"/>
    </location>
</feature>
<dbReference type="SUPFAM" id="SSF101874">
    <property type="entry name" value="YceI-like"/>
    <property type="match status" value="1"/>
</dbReference>
<protein>
    <submittedName>
        <fullName evidence="2">Polyisoprenoid-binding protein</fullName>
    </submittedName>
</protein>
<evidence type="ECO:0000259" key="1">
    <source>
        <dbReference type="SMART" id="SM00867"/>
    </source>
</evidence>
<organism evidence="2 3">
    <name type="scientific">Zavarzinia compransoris</name>
    <dbReference type="NCBI Taxonomy" id="1264899"/>
    <lineage>
        <taxon>Bacteria</taxon>
        <taxon>Pseudomonadati</taxon>
        <taxon>Pseudomonadota</taxon>
        <taxon>Alphaproteobacteria</taxon>
        <taxon>Rhodospirillales</taxon>
        <taxon>Zavarziniaceae</taxon>
        <taxon>Zavarzinia</taxon>
    </lineage>
</organism>
<sequence>MRQSLNIVRPLNIVQLAVAALVLGAVPARAGDLYRIQPGTTTIAFAVDAMGLFETTGEFEAFEGNLLLDLKEPERSRVEVRVDTTSVATDSSYAGERLRSADYFDVERYPVMRFRANAVTPLDAGRVAITGDLTIRDVTRPQTLEASLTDRRFDPAAGAEVANFTVTGKVDRAAFGMVADQGLVSDDVALSIRAHIRLAQ</sequence>
<dbReference type="InterPro" id="IPR036761">
    <property type="entry name" value="TTHA0802/YceI-like_sf"/>
</dbReference>
<keyword evidence="3" id="KW-1185">Reference proteome</keyword>